<dbReference type="EMBL" id="KZ613786">
    <property type="protein sequence ID" value="PMD61409.1"/>
    <property type="molecule type" value="Genomic_DNA"/>
</dbReference>
<name>A0A2J6TEI9_9HELO</name>
<dbReference type="Proteomes" id="UP000235371">
    <property type="component" value="Unassembled WGS sequence"/>
</dbReference>
<keyword evidence="4" id="KW-1185">Reference proteome</keyword>
<dbReference type="Pfam" id="PF00931">
    <property type="entry name" value="NB-ARC"/>
    <property type="match status" value="1"/>
</dbReference>
<gene>
    <name evidence="3" type="ORF">K444DRAFT_652154</name>
</gene>
<dbReference type="PANTHER" id="PTHR10622">
    <property type="entry name" value="HET DOMAIN-CONTAINING PROTEIN"/>
    <property type="match status" value="1"/>
</dbReference>
<dbReference type="InterPro" id="IPR027417">
    <property type="entry name" value="P-loop_NTPase"/>
</dbReference>
<dbReference type="AlphaFoldDB" id="A0A2J6TEI9"/>
<dbReference type="InterPro" id="IPR010730">
    <property type="entry name" value="HET"/>
</dbReference>
<dbReference type="SUPFAM" id="SSF52540">
    <property type="entry name" value="P-loop containing nucleoside triphosphate hydrolases"/>
    <property type="match status" value="1"/>
</dbReference>
<organism evidence="3 4">
    <name type="scientific">Hyaloscypha bicolor E</name>
    <dbReference type="NCBI Taxonomy" id="1095630"/>
    <lineage>
        <taxon>Eukaryota</taxon>
        <taxon>Fungi</taxon>
        <taxon>Dikarya</taxon>
        <taxon>Ascomycota</taxon>
        <taxon>Pezizomycotina</taxon>
        <taxon>Leotiomycetes</taxon>
        <taxon>Helotiales</taxon>
        <taxon>Hyaloscyphaceae</taxon>
        <taxon>Hyaloscypha</taxon>
        <taxon>Hyaloscypha bicolor</taxon>
    </lineage>
</organism>
<dbReference type="GO" id="GO:0043531">
    <property type="term" value="F:ADP binding"/>
    <property type="evidence" value="ECO:0007669"/>
    <property type="project" value="InterPro"/>
</dbReference>
<protein>
    <submittedName>
        <fullName evidence="3">HET-domain-containing protein</fullName>
    </submittedName>
</protein>
<evidence type="ECO:0000259" key="2">
    <source>
        <dbReference type="Pfam" id="PF06985"/>
    </source>
</evidence>
<dbReference type="OrthoDB" id="674604at2759"/>
<accession>A0A2J6TEI9</accession>
<proteinExistence type="predicted"/>
<feature type="domain" description="Heterokaryon incompatibility" evidence="2">
    <location>
        <begin position="26"/>
        <end position="125"/>
    </location>
</feature>
<dbReference type="STRING" id="1095630.A0A2J6TEI9"/>
<dbReference type="InterPro" id="IPR002182">
    <property type="entry name" value="NB-ARC"/>
</dbReference>
<dbReference type="Pfam" id="PF06985">
    <property type="entry name" value="HET"/>
    <property type="match status" value="1"/>
</dbReference>
<evidence type="ECO:0000313" key="3">
    <source>
        <dbReference type="EMBL" id="PMD61409.1"/>
    </source>
</evidence>
<dbReference type="GeneID" id="36593845"/>
<dbReference type="InParanoid" id="A0A2J6TEI9"/>
<dbReference type="Gene3D" id="3.40.50.300">
    <property type="entry name" value="P-loop containing nucleotide triphosphate hydrolases"/>
    <property type="match status" value="1"/>
</dbReference>
<evidence type="ECO:0000259" key="1">
    <source>
        <dbReference type="Pfam" id="PF00931"/>
    </source>
</evidence>
<evidence type="ECO:0000313" key="4">
    <source>
        <dbReference type="Proteomes" id="UP000235371"/>
    </source>
</evidence>
<reference evidence="3 4" key="1">
    <citation type="submission" date="2016-04" db="EMBL/GenBank/DDBJ databases">
        <title>A degradative enzymes factory behind the ericoid mycorrhizal symbiosis.</title>
        <authorList>
            <consortium name="DOE Joint Genome Institute"/>
            <person name="Martino E."/>
            <person name="Morin E."/>
            <person name="Grelet G."/>
            <person name="Kuo A."/>
            <person name="Kohler A."/>
            <person name="Daghino S."/>
            <person name="Barry K."/>
            <person name="Choi C."/>
            <person name="Cichocki N."/>
            <person name="Clum A."/>
            <person name="Copeland A."/>
            <person name="Hainaut M."/>
            <person name="Haridas S."/>
            <person name="Labutti K."/>
            <person name="Lindquist E."/>
            <person name="Lipzen A."/>
            <person name="Khouja H.-R."/>
            <person name="Murat C."/>
            <person name="Ohm R."/>
            <person name="Olson A."/>
            <person name="Spatafora J."/>
            <person name="Veneault-Fourrey C."/>
            <person name="Henrissat B."/>
            <person name="Grigoriev I."/>
            <person name="Martin F."/>
            <person name="Perotto S."/>
        </authorList>
    </citation>
    <scope>NUCLEOTIDE SEQUENCE [LARGE SCALE GENOMIC DNA]</scope>
    <source>
        <strain evidence="3 4">E</strain>
    </source>
</reference>
<dbReference type="PANTHER" id="PTHR10622:SF11">
    <property type="entry name" value="HET-DOMAIN-CONTAINING PROTEIN"/>
    <property type="match status" value="1"/>
</dbReference>
<dbReference type="RefSeq" id="XP_024738313.1">
    <property type="nucleotide sequence ID" value="XM_024885768.1"/>
</dbReference>
<feature type="domain" description="NB-ARC" evidence="1">
    <location>
        <begin position="279"/>
        <end position="428"/>
    </location>
</feature>
<sequence>MRLLETLPNGDFRLTKQSLDNAIPPYAILSHTWGDASQEVTFEDMDHGSGKNKAGYQKIRFCSEQASRDGLQYFWIDSCCIKKSSDSELSESINSMFRWYQRAEKCYVYLADVSTTKRKRGTEDVQDTWEQAFRESRWFTRGWTLQELVAPVSVQFFSLEGEPLGDKRLLEKELHEVTDIDVRALQGDPLPNFTVPDRMSWAKKRQTTRQEDKAYSLLGIFGVHMPPIYGEGEENSFRRLREAIRTASNDLPSNASPLDNVPRREVAHFVPRVEEQKVLNGWLQSRTPSQMIVLQGMGGSGKTQLALQCCQIARESGFIATFWINASSPVTVAQSYRSMSRIISPGIDVGNDEGEAISLVQIQMKKWTGRWLLVFDNYNNPNSFQQRPIRDYIPGQGGHVIFTSRHKDSSRLGLTMDLSRMTEDEGIRLLLHFIPGSKNSEASEVVALLGYLALAIDQAGAYIHSRLLSLSQFVSHYKKRKMRVLEEIPDEWEYHDLQDPDHMRRLSVFTTWDIVELVLAY</sequence>